<feature type="transmembrane region" description="Helical" evidence="2">
    <location>
        <begin position="36"/>
        <end position="59"/>
    </location>
</feature>
<feature type="compositionally biased region" description="Low complexity" evidence="1">
    <location>
        <begin position="721"/>
        <end position="739"/>
    </location>
</feature>
<keyword evidence="2" id="KW-0812">Transmembrane</keyword>
<feature type="compositionally biased region" description="Basic and acidic residues" evidence="1">
    <location>
        <begin position="859"/>
        <end position="912"/>
    </location>
</feature>
<dbReference type="Proteomes" id="UP000561066">
    <property type="component" value="Unassembled WGS sequence"/>
</dbReference>
<dbReference type="InterPro" id="IPR012683">
    <property type="entry name" value="CHP02302_TM"/>
</dbReference>
<name>A0A7W4J717_9PROT</name>
<evidence type="ECO:0000256" key="2">
    <source>
        <dbReference type="SAM" id="Phobius"/>
    </source>
</evidence>
<feature type="transmembrane region" description="Helical" evidence="2">
    <location>
        <begin position="71"/>
        <end position="90"/>
    </location>
</feature>
<feature type="transmembrane region" description="Helical" evidence="2">
    <location>
        <begin position="165"/>
        <end position="184"/>
    </location>
</feature>
<keyword evidence="2" id="KW-1133">Transmembrane helix</keyword>
<proteinExistence type="predicted"/>
<feature type="region of interest" description="Disordered" evidence="1">
    <location>
        <begin position="792"/>
        <end position="912"/>
    </location>
</feature>
<gene>
    <name evidence="3" type="ORF">HLH21_07995</name>
</gene>
<accession>A0A7W4J717</accession>
<dbReference type="EMBL" id="JABEQH010000009">
    <property type="protein sequence ID" value="MBB2175876.1"/>
    <property type="molecule type" value="Genomic_DNA"/>
</dbReference>
<evidence type="ECO:0000256" key="1">
    <source>
        <dbReference type="SAM" id="MobiDB-lite"/>
    </source>
</evidence>
<keyword evidence="2" id="KW-0472">Membrane</keyword>
<dbReference type="Pfam" id="PF13779">
    <property type="entry name" value="DUF4175"/>
    <property type="match status" value="1"/>
</dbReference>
<feature type="compositionally biased region" description="Basic and acidic residues" evidence="1">
    <location>
        <begin position="792"/>
        <end position="811"/>
    </location>
</feature>
<evidence type="ECO:0000313" key="4">
    <source>
        <dbReference type="Proteomes" id="UP000561066"/>
    </source>
</evidence>
<feature type="region of interest" description="Disordered" evidence="1">
    <location>
        <begin position="673"/>
        <end position="755"/>
    </location>
</feature>
<evidence type="ECO:0000313" key="3">
    <source>
        <dbReference type="EMBL" id="MBB2175876.1"/>
    </source>
</evidence>
<comment type="caution">
    <text evidence="3">The sequence shown here is derived from an EMBL/GenBank/DDBJ whole genome shotgun (WGS) entry which is preliminary data.</text>
</comment>
<reference evidence="3 4" key="1">
    <citation type="submission" date="2020-04" db="EMBL/GenBank/DDBJ databases">
        <title>Description of novel Gluconacetobacter.</title>
        <authorList>
            <person name="Sombolestani A."/>
        </authorList>
    </citation>
    <scope>NUCLEOTIDE SEQUENCE [LARGE SCALE GENOMIC DNA]</scope>
    <source>
        <strain evidence="3 4">LMG 21312</strain>
    </source>
</reference>
<keyword evidence="4" id="KW-1185">Reference proteome</keyword>
<feature type="compositionally biased region" description="Polar residues" evidence="1">
    <location>
        <begin position="816"/>
        <end position="826"/>
    </location>
</feature>
<dbReference type="AlphaFoldDB" id="A0A7W4J717"/>
<dbReference type="RefSeq" id="WP_182943087.1">
    <property type="nucleotide sequence ID" value="NZ_JABEQH010000009.1"/>
</dbReference>
<organism evidence="3 4">
    <name type="scientific">Gluconacetobacter johannae</name>
    <dbReference type="NCBI Taxonomy" id="112140"/>
    <lineage>
        <taxon>Bacteria</taxon>
        <taxon>Pseudomonadati</taxon>
        <taxon>Pseudomonadota</taxon>
        <taxon>Alphaproteobacteria</taxon>
        <taxon>Acetobacterales</taxon>
        <taxon>Acetobacteraceae</taxon>
        <taxon>Gluconacetobacter</taxon>
    </lineage>
</organism>
<protein>
    <submittedName>
        <fullName evidence="3">DUF4175 domain-containing protein</fullName>
    </submittedName>
</protein>
<feature type="compositionally biased region" description="Basic and acidic residues" evidence="1">
    <location>
        <begin position="673"/>
        <end position="691"/>
    </location>
</feature>
<sequence>MAGGTAHPQERPAPSGAALTAFPVRLAAARHRARNVLWIEGVWPVVLPVLGLLAAYMIAGLLGLPQGLPDIVHAVLLAVLAGGAVGWVWWRGRRVPAPTAEGGDRRIEQASGLAHRPLQTLGDRPAEDGAGQRALWRLHVERTGQGIGALRAGWPRLSLTAHDPLRIGFVLVPALLLALLWAGGDAPGRLASAFWPGLDAPGAPRPHIQAWITMPAYAPGAPVFLDDRAGQATVPQGAVLSISVTDLRSRPDLRASATGGGPAVGPDRFRPLGSGSWSVDVPLLGSASLTLRGRGRSLSRWNVTVLPDAAPSVAWGAGAGGGRGEWRTRLPYAARQAYGIAALRAELRLVHGGDGVPVRVLNVPIPVDGHPKEVTGTATPDLSADPWAGEEVVGRLVATSTSGRVGQSPEARFRLGARLFRSPVAKAVLDVRRRVAIGRESRFDGAADLTALGETPGPFQTNAGMVLNLASAAAQMDSHDMPDRDAVDGAVGQLWYLALDIEDNRQGDRAGAQASLDVRAAQEAVAAQLNHMRQLGDQGQSAGEQAELQRRMETLRQAIMRRMQALAQQALQAHTAIPNLPGLTQDGDRALSRMMQQMQDDARNGRSADAMQKLQQMEDMLERMRNATPQDMANLARQMQARQQAKEQGEALQDLIRRQSGLLDRSQARLDRARRLREQQDATRRAVRGEGADGDLSTMPTAELLRQLGLNPSPEMPDGSAAPAGQGTPPAQAGQAEQQPPGPEETDGQHADRAVQHALGRALGELGQEFKGLTGKAPSGFADAEGAMKEARTALTDGHDGVAADAQRKALADLQKTGQQMRQSMKGSGGGAGSFFPGFATGSGSGGTGTPEDDAESEDAAKGDQDPLGRKTGEGKDGLDADTHVPDTISRERAREIEQELRRRDSDRTRPREELDYLDRLLKPF</sequence>